<organism evidence="2 3">
    <name type="scientific">Kwoniella shandongensis</name>
    <dbReference type="NCBI Taxonomy" id="1734106"/>
    <lineage>
        <taxon>Eukaryota</taxon>
        <taxon>Fungi</taxon>
        <taxon>Dikarya</taxon>
        <taxon>Basidiomycota</taxon>
        <taxon>Agaricomycotina</taxon>
        <taxon>Tremellomycetes</taxon>
        <taxon>Tremellales</taxon>
        <taxon>Cryptococcaceae</taxon>
        <taxon>Kwoniella</taxon>
    </lineage>
</organism>
<reference evidence="2" key="2">
    <citation type="submission" date="2024-01" db="EMBL/GenBank/DDBJ databases">
        <title>Comparative genomics of Cryptococcus and Kwoniella reveals pathogenesis evolution and contrasting modes of karyotype evolution via chromosome fusion or intercentromeric recombination.</title>
        <authorList>
            <person name="Coelho M.A."/>
            <person name="David-Palma M."/>
            <person name="Shea T."/>
            <person name="Bowers K."/>
            <person name="McGinley-Smith S."/>
            <person name="Mohammad A.W."/>
            <person name="Gnirke A."/>
            <person name="Yurkov A.M."/>
            <person name="Nowrousian M."/>
            <person name="Sun S."/>
            <person name="Cuomo C.A."/>
            <person name="Heitman J."/>
        </authorList>
    </citation>
    <scope>NUCLEOTIDE SEQUENCE</scope>
    <source>
        <strain evidence="2">CBS 12478</strain>
    </source>
</reference>
<feature type="compositionally biased region" description="Polar residues" evidence="1">
    <location>
        <begin position="1"/>
        <end position="22"/>
    </location>
</feature>
<dbReference type="KEGG" id="ksn:43588591"/>
<evidence type="ECO:0000256" key="1">
    <source>
        <dbReference type="SAM" id="MobiDB-lite"/>
    </source>
</evidence>
<feature type="compositionally biased region" description="Basic and acidic residues" evidence="1">
    <location>
        <begin position="62"/>
        <end position="82"/>
    </location>
</feature>
<proteinExistence type="predicted"/>
<keyword evidence="3" id="KW-1185">Reference proteome</keyword>
<gene>
    <name evidence="2" type="ORF">CI109_102387</name>
</gene>
<evidence type="ECO:0000313" key="3">
    <source>
        <dbReference type="Proteomes" id="UP000322225"/>
    </source>
</evidence>
<protein>
    <submittedName>
        <fullName evidence="2">Uncharacterized protein</fullName>
    </submittedName>
</protein>
<dbReference type="RefSeq" id="XP_031861321.1">
    <property type="nucleotide sequence ID" value="XM_032004456.1"/>
</dbReference>
<dbReference type="Proteomes" id="UP000322225">
    <property type="component" value="Chromosome 4"/>
</dbReference>
<dbReference type="OrthoDB" id="2564921at2759"/>
<dbReference type="GeneID" id="43588591"/>
<evidence type="ECO:0000313" key="2">
    <source>
        <dbReference type="EMBL" id="WWD17942.1"/>
    </source>
</evidence>
<name>A0A5M6C047_9TREE</name>
<feature type="compositionally biased region" description="Polar residues" evidence="1">
    <location>
        <begin position="93"/>
        <end position="106"/>
    </location>
</feature>
<feature type="region of interest" description="Disordered" evidence="1">
    <location>
        <begin position="1"/>
        <end position="122"/>
    </location>
</feature>
<accession>A0A5M6C047</accession>
<dbReference type="EMBL" id="CP144054">
    <property type="protein sequence ID" value="WWD17942.1"/>
    <property type="molecule type" value="Genomic_DNA"/>
</dbReference>
<reference evidence="2" key="1">
    <citation type="submission" date="2017-08" db="EMBL/GenBank/DDBJ databases">
        <authorList>
            <person name="Cuomo C."/>
            <person name="Billmyre B."/>
            <person name="Heitman J."/>
        </authorList>
    </citation>
    <scope>NUCLEOTIDE SEQUENCE</scope>
    <source>
        <strain evidence="2">CBS 12478</strain>
    </source>
</reference>
<dbReference type="AlphaFoldDB" id="A0A5M6C047"/>
<sequence>MIETTVGQLSSHKINTPLSSTYGPRPPYRGASRTKSIKETKTSSKSNGRYYKVQMSQYQDQDQDRQMLINDREDLNSDREGYEGEDDMAELSDSPSTTHTSSRPVTPSNPPIPQVHQMHPPTNIHSHYLSLQEGNTSITSSDGSPRSSSEVFTLAQKAEKILGLVPGSLAHARACLENARDEVKRTATVVDQSHQIRGVSPPADGPEMGVKGRMQTRARKAISLVGFPPSSGAGTAINGQGNMRNVVLGTGGKDEEEQRERRRRAADGVLYWQREVGRLEAEEALEERGMRRV</sequence>